<keyword evidence="1" id="KW-0732">Signal</keyword>
<comment type="caution">
    <text evidence="2">The sequence shown here is derived from an EMBL/GenBank/DDBJ whole genome shotgun (WGS) entry which is preliminary data.</text>
</comment>
<gene>
    <name evidence="2" type="ORF">D3W54_15440</name>
</gene>
<evidence type="ECO:0000313" key="2">
    <source>
        <dbReference type="EMBL" id="KAB8122563.1"/>
    </source>
</evidence>
<dbReference type="RefSeq" id="WP_153472591.1">
    <property type="nucleotide sequence ID" value="NZ_QYAZ01000002.1"/>
</dbReference>
<feature type="signal peptide" evidence="1">
    <location>
        <begin position="1"/>
        <end position="20"/>
    </location>
</feature>
<evidence type="ECO:0008006" key="4">
    <source>
        <dbReference type="Google" id="ProtNLM"/>
    </source>
</evidence>
<name>A0ABQ6VUQ4_9PROT</name>
<organism evidence="2 3">
    <name type="scientific">Komagataeibacter medellinensis</name>
    <dbReference type="NCBI Taxonomy" id="1177712"/>
    <lineage>
        <taxon>Bacteria</taxon>
        <taxon>Pseudomonadati</taxon>
        <taxon>Pseudomonadota</taxon>
        <taxon>Alphaproteobacteria</taxon>
        <taxon>Acetobacterales</taxon>
        <taxon>Acetobacteraceae</taxon>
        <taxon>Komagataeibacter</taxon>
    </lineage>
</organism>
<dbReference type="Proteomes" id="UP000427842">
    <property type="component" value="Unassembled WGS sequence"/>
</dbReference>
<accession>A0ABQ6VUQ4</accession>
<sequence>MRRIIAAFTLLLFPVATALAQSTPMWKSYAVTGNPSDIVPSPAVASWFGKKVDAAGGASDKQTLTNATLGAVTVNLFASPALVTCPVGSCPPATSAQLAYSAVQQYGVTSMDRNWELGAVFGLIDTTGGGTGEANDHTDGAKMGAYVGLMQTPTGGPGWAFNSNIVRCAMPGSVNSIGSYAGAGTACTKAQQGTMSKYTSTIGYELDVSNFDQDSNGLPPTSPFVVGQYITTTSFFSSYAGVFFGIGSGQSADAWHNGIMFSSPGSGGGRTVSDNTISDLSNSDIGYHAQGLHATATLYDQTTGKYGLWIVGNKAIEDIDLTTTTPVGLAVNGSRSSSAIHVNVTAPIGISDTGNHGTGSSYDDGSSSQNGMNLHGAYTGAAVNTQNANATTAVVAAQGQQVCWSGYNSCVKYDGTTLVYVRNGVRVASIDNNGNMTIKGTLTQNGSP</sequence>
<reference evidence="2 3" key="1">
    <citation type="submission" date="2018-09" db="EMBL/GenBank/DDBJ databases">
        <title>Genome sequence and characterization of the bcs clusters for the production of nanocellulose from the low pH resistant strain Komagataeibacter medellinensis ID13488.</title>
        <authorList>
            <person name="Hernandez-Arriaga A.M."/>
            <person name="Del Cerro C."/>
            <person name="Urbina L."/>
            <person name="Eceiza A."/>
            <person name="Retegi A."/>
            <person name="Prieto M.A."/>
        </authorList>
    </citation>
    <scope>NUCLEOTIDE SEQUENCE [LARGE SCALE GENOMIC DNA]</scope>
    <source>
        <strain evidence="2 3">ID13488</strain>
    </source>
</reference>
<keyword evidence="3" id="KW-1185">Reference proteome</keyword>
<dbReference type="EMBL" id="QYAZ01000002">
    <property type="protein sequence ID" value="KAB8122563.1"/>
    <property type="molecule type" value="Genomic_DNA"/>
</dbReference>
<evidence type="ECO:0000313" key="3">
    <source>
        <dbReference type="Proteomes" id="UP000427842"/>
    </source>
</evidence>
<proteinExistence type="predicted"/>
<evidence type="ECO:0000256" key="1">
    <source>
        <dbReference type="SAM" id="SignalP"/>
    </source>
</evidence>
<protein>
    <recommendedName>
        <fullName evidence="4">Outer membrane protein</fullName>
    </recommendedName>
</protein>
<feature type="chain" id="PRO_5046734556" description="Outer membrane protein" evidence="1">
    <location>
        <begin position="21"/>
        <end position="448"/>
    </location>
</feature>